<evidence type="ECO:0000259" key="9">
    <source>
        <dbReference type="PROSITE" id="PS51384"/>
    </source>
</evidence>
<dbReference type="GeneID" id="63806344"/>
<dbReference type="Pfam" id="PF08030">
    <property type="entry name" value="NAD_binding_6"/>
    <property type="match status" value="1"/>
</dbReference>
<reference evidence="10 11" key="1">
    <citation type="submission" date="2016-07" db="EMBL/GenBank/DDBJ databases">
        <title>Pervasive Adenine N6-methylation of Active Genes in Fungi.</title>
        <authorList>
            <consortium name="DOE Joint Genome Institute"/>
            <person name="Mondo S.J."/>
            <person name="Dannebaum R.O."/>
            <person name="Kuo R.C."/>
            <person name="Labutti K."/>
            <person name="Haridas S."/>
            <person name="Kuo A."/>
            <person name="Salamov A."/>
            <person name="Ahrendt S.R."/>
            <person name="Lipzen A."/>
            <person name="Sullivan W."/>
            <person name="Andreopoulos W.B."/>
            <person name="Clum A."/>
            <person name="Lindquist E."/>
            <person name="Daum C."/>
            <person name="Ramamoorthy G.K."/>
            <person name="Gryganskyi A."/>
            <person name="Culley D."/>
            <person name="Magnuson J.K."/>
            <person name="James T.Y."/>
            <person name="O'Malley M.A."/>
            <person name="Stajich J.E."/>
            <person name="Spatafora J.W."/>
            <person name="Visel A."/>
            <person name="Grigoriev I.V."/>
        </authorList>
    </citation>
    <scope>NUCLEOTIDE SEQUENCE [LARGE SCALE GENOMIC DNA]</scope>
    <source>
        <strain evidence="10 11">ATCC 12442</strain>
    </source>
</reference>
<keyword evidence="4 8" id="KW-1133">Transmembrane helix</keyword>
<evidence type="ECO:0000256" key="8">
    <source>
        <dbReference type="SAM" id="Phobius"/>
    </source>
</evidence>
<dbReference type="InterPro" id="IPR039261">
    <property type="entry name" value="FNR_nucleotide-bd"/>
</dbReference>
<name>A0A1Y1WCD9_9FUNG</name>
<gene>
    <name evidence="10" type="ORF">DL89DRAFT_282589</name>
</gene>
<dbReference type="RefSeq" id="XP_040744617.1">
    <property type="nucleotide sequence ID" value="XM_040889696.1"/>
</dbReference>
<comment type="caution">
    <text evidence="10">The sequence shown here is derived from an EMBL/GenBank/DDBJ whole genome shotgun (WGS) entry which is preliminary data.</text>
</comment>
<feature type="domain" description="FAD-binding FR-type" evidence="9">
    <location>
        <begin position="233"/>
        <end position="414"/>
    </location>
</feature>
<dbReference type="GO" id="GO:0006811">
    <property type="term" value="P:monoatomic ion transport"/>
    <property type="evidence" value="ECO:0007669"/>
    <property type="project" value="UniProtKB-KW"/>
</dbReference>
<keyword evidence="5" id="KW-0560">Oxidoreductase</keyword>
<dbReference type="AlphaFoldDB" id="A0A1Y1WCD9"/>
<dbReference type="GO" id="GO:0042554">
    <property type="term" value="P:superoxide anion generation"/>
    <property type="evidence" value="ECO:0007669"/>
    <property type="project" value="TreeGrafter"/>
</dbReference>
<dbReference type="GO" id="GO:0006952">
    <property type="term" value="P:defense response"/>
    <property type="evidence" value="ECO:0007669"/>
    <property type="project" value="TreeGrafter"/>
</dbReference>
<dbReference type="InterPro" id="IPR017927">
    <property type="entry name" value="FAD-bd_FR_type"/>
</dbReference>
<dbReference type="SFLD" id="SFLDS00052">
    <property type="entry name" value="Ferric_Reductase_Domain"/>
    <property type="match status" value="1"/>
</dbReference>
<dbReference type="InterPro" id="IPR050369">
    <property type="entry name" value="RBOH/FRE"/>
</dbReference>
<evidence type="ECO:0000313" key="10">
    <source>
        <dbReference type="EMBL" id="ORX71102.1"/>
    </source>
</evidence>
<dbReference type="CDD" id="cd06186">
    <property type="entry name" value="NOX_Duox_like_FAD_NADP"/>
    <property type="match status" value="1"/>
</dbReference>
<dbReference type="Pfam" id="PF01794">
    <property type="entry name" value="Ferric_reduct"/>
    <property type="match status" value="1"/>
</dbReference>
<keyword evidence="2 8" id="KW-0812">Transmembrane</keyword>
<dbReference type="EMBL" id="MCFD01000004">
    <property type="protein sequence ID" value="ORX71102.1"/>
    <property type="molecule type" value="Genomic_DNA"/>
</dbReference>
<dbReference type="InterPro" id="IPR013112">
    <property type="entry name" value="FAD-bd_8"/>
</dbReference>
<feature type="transmembrane region" description="Helical" evidence="8">
    <location>
        <begin position="171"/>
        <end position="188"/>
    </location>
</feature>
<dbReference type="InterPro" id="IPR013121">
    <property type="entry name" value="Fe_red_NAD-bd_6"/>
</dbReference>
<keyword evidence="6" id="KW-0406">Ion transport</keyword>
<feature type="transmembrane region" description="Helical" evidence="8">
    <location>
        <begin position="248"/>
        <end position="265"/>
    </location>
</feature>
<dbReference type="Proteomes" id="UP000193922">
    <property type="component" value="Unassembled WGS sequence"/>
</dbReference>
<keyword evidence="7 8" id="KW-0472">Membrane</keyword>
<dbReference type="InterPro" id="IPR013130">
    <property type="entry name" value="Fe3_Rdtase_TM_dom"/>
</dbReference>
<protein>
    <recommendedName>
        <fullName evidence="9">FAD-binding FR-type domain-containing protein</fullName>
    </recommendedName>
</protein>
<evidence type="ECO:0000256" key="2">
    <source>
        <dbReference type="ARBA" id="ARBA00022692"/>
    </source>
</evidence>
<evidence type="ECO:0000256" key="1">
    <source>
        <dbReference type="ARBA" id="ARBA00004141"/>
    </source>
</evidence>
<dbReference type="SUPFAM" id="SSF63380">
    <property type="entry name" value="Riboflavin synthase domain-like"/>
    <property type="match status" value="1"/>
</dbReference>
<dbReference type="GO" id="GO:0016175">
    <property type="term" value="F:superoxide-generating NAD(P)H oxidase activity"/>
    <property type="evidence" value="ECO:0007669"/>
    <property type="project" value="TreeGrafter"/>
</dbReference>
<comment type="subcellular location">
    <subcellularLocation>
        <location evidence="1">Membrane</location>
        <topology evidence="1">Multi-pass membrane protein</topology>
    </subcellularLocation>
</comment>
<sequence length="692" mass="78548">MPITVPLNSTDYELFQPTDTLTIQSLPRCANSLPTSLALLDVSMASKPVTIKEGQNSASSNSEGNISESGTKAHRFQWRSLLDPEFYPEITVRRTVSFVIWTVPHIILTAYHGADKSSILAARMNNASIHCMLFDVACIMIFMSPTFLMLLQHTFLPRFIKFEKNIHAHKVAAYTMLFWSAVHIGIWYQRYIDETKPKVKLGKMAPGVPLYNPLFITKTGWTGHVLMFSLFFISIMSVRVIRKRQFELFYYVHHLFLVTFVFLFLHHDNHLAYKYIAGPLALYVLDRLYRNLRSIIGKSPIHAVVQHPSGVVEIQMEKKIIGFRPGQYVKVYCPSVSMLQWHPLTISSAPEEELLTIHFRLEGTWTRNLAKRLGCNFGNDARGSSMQSIVSKANRVKGIKFAKTERPRPTSQHLDVPYHPLHHDPTTAPMYSNAGGNSSYVGIDIVAKGGTKSIRNSMVLCADEKEVAKISMHKIDQINGNSVSASAKIEEGNMAIKMGREMPLLYIDGPYTGPMEHFFNYEVGVLIAAGIGVTPAASVLRSVYFQWIRDRYAMNTKKVYLFWVYRDIGTLEWFKDLLVALDEEGLSSIVQVRTYFTGKIPETRIPQLTPPDDKFGNQVINTSIGTSSYIGRPDFSEIFESIGELYPGQRIGTFFCGPKLMARKVRREAHKWDSILRKQSNTKIDFRNETFS</sequence>
<feature type="transmembrane region" description="Helical" evidence="8">
    <location>
        <begin position="221"/>
        <end position="241"/>
    </location>
</feature>
<dbReference type="InterPro" id="IPR017938">
    <property type="entry name" value="Riboflavin_synthase-like_b-brl"/>
</dbReference>
<keyword evidence="11" id="KW-1185">Reference proteome</keyword>
<dbReference type="OrthoDB" id="167398at2759"/>
<dbReference type="STRING" id="61395.A0A1Y1WCD9"/>
<accession>A0A1Y1WCD9</accession>
<keyword evidence="3" id="KW-0249">Electron transport</keyword>
<evidence type="ECO:0000256" key="5">
    <source>
        <dbReference type="ARBA" id="ARBA00023002"/>
    </source>
</evidence>
<evidence type="ECO:0000256" key="7">
    <source>
        <dbReference type="ARBA" id="ARBA00023136"/>
    </source>
</evidence>
<organism evidence="10 11">
    <name type="scientific">Linderina pennispora</name>
    <dbReference type="NCBI Taxonomy" id="61395"/>
    <lineage>
        <taxon>Eukaryota</taxon>
        <taxon>Fungi</taxon>
        <taxon>Fungi incertae sedis</taxon>
        <taxon>Zoopagomycota</taxon>
        <taxon>Kickxellomycotina</taxon>
        <taxon>Kickxellomycetes</taxon>
        <taxon>Kickxellales</taxon>
        <taxon>Kickxellaceae</taxon>
        <taxon>Linderina</taxon>
    </lineage>
</organism>
<evidence type="ECO:0000313" key="11">
    <source>
        <dbReference type="Proteomes" id="UP000193922"/>
    </source>
</evidence>
<dbReference type="SUPFAM" id="SSF52343">
    <property type="entry name" value="Ferredoxin reductase-like, C-terminal NADP-linked domain"/>
    <property type="match status" value="1"/>
</dbReference>
<evidence type="ECO:0000256" key="6">
    <source>
        <dbReference type="ARBA" id="ARBA00023065"/>
    </source>
</evidence>
<dbReference type="Gene3D" id="3.40.50.80">
    <property type="entry name" value="Nucleotide-binding domain of ferredoxin-NADP reductase (FNR) module"/>
    <property type="match status" value="1"/>
</dbReference>
<dbReference type="InterPro" id="IPR000778">
    <property type="entry name" value="Cyt_b245_heavy_chain"/>
</dbReference>
<dbReference type="Gene3D" id="2.40.30.10">
    <property type="entry name" value="Translation factors"/>
    <property type="match status" value="1"/>
</dbReference>
<keyword evidence="6" id="KW-0813">Transport</keyword>
<evidence type="ECO:0000256" key="4">
    <source>
        <dbReference type="ARBA" id="ARBA00022989"/>
    </source>
</evidence>
<dbReference type="PROSITE" id="PS51384">
    <property type="entry name" value="FAD_FR"/>
    <property type="match status" value="1"/>
</dbReference>
<proteinExistence type="predicted"/>
<dbReference type="PANTHER" id="PTHR11972">
    <property type="entry name" value="NADPH OXIDASE"/>
    <property type="match status" value="1"/>
</dbReference>
<dbReference type="Pfam" id="PF08022">
    <property type="entry name" value="FAD_binding_8"/>
    <property type="match status" value="1"/>
</dbReference>
<dbReference type="PRINTS" id="PR00466">
    <property type="entry name" value="GP91PHOX"/>
</dbReference>
<dbReference type="GO" id="GO:0043020">
    <property type="term" value="C:NADPH oxidase complex"/>
    <property type="evidence" value="ECO:0007669"/>
    <property type="project" value="TreeGrafter"/>
</dbReference>
<dbReference type="PANTHER" id="PTHR11972:SF153">
    <property type="entry name" value="SUPEROXIDE-GENERATING NADPH OXIDASE HEAVY CHAIN SUBUNIT A"/>
    <property type="match status" value="1"/>
</dbReference>
<evidence type="ECO:0000256" key="3">
    <source>
        <dbReference type="ARBA" id="ARBA00022982"/>
    </source>
</evidence>
<feature type="transmembrane region" description="Helical" evidence="8">
    <location>
        <begin position="132"/>
        <end position="151"/>
    </location>
</feature>